<evidence type="ECO:0000256" key="1">
    <source>
        <dbReference type="ARBA" id="ARBA00022679"/>
    </source>
</evidence>
<dbReference type="Pfam" id="PF10250">
    <property type="entry name" value="O-FucT"/>
    <property type="match status" value="1"/>
</dbReference>
<evidence type="ECO:0000256" key="3">
    <source>
        <dbReference type="ARBA" id="ARBA00023277"/>
    </source>
</evidence>
<reference evidence="6" key="1">
    <citation type="submission" date="2024-04" db="EMBL/GenBank/DDBJ databases">
        <authorList>
            <person name="Shaw F."/>
            <person name="Minotto A."/>
        </authorList>
    </citation>
    <scope>NUCLEOTIDE SEQUENCE [LARGE SCALE GENOMIC DNA]</scope>
</reference>
<dbReference type="Proteomes" id="UP001497453">
    <property type="component" value="Chromosome 1"/>
</dbReference>
<evidence type="ECO:0008006" key="7">
    <source>
        <dbReference type="Google" id="ProtNLM"/>
    </source>
</evidence>
<organism evidence="5 6">
    <name type="scientific">Somion occarium</name>
    <dbReference type="NCBI Taxonomy" id="3059160"/>
    <lineage>
        <taxon>Eukaryota</taxon>
        <taxon>Fungi</taxon>
        <taxon>Dikarya</taxon>
        <taxon>Basidiomycota</taxon>
        <taxon>Agaricomycotina</taxon>
        <taxon>Agaricomycetes</taxon>
        <taxon>Polyporales</taxon>
        <taxon>Cerrenaceae</taxon>
        <taxon>Somion</taxon>
    </lineage>
</organism>
<evidence type="ECO:0000256" key="2">
    <source>
        <dbReference type="ARBA" id="ARBA00023253"/>
    </source>
</evidence>
<dbReference type="EMBL" id="OZ037944">
    <property type="protein sequence ID" value="CAL1694828.1"/>
    <property type="molecule type" value="Genomic_DNA"/>
</dbReference>
<keyword evidence="4" id="KW-0812">Transmembrane</keyword>
<evidence type="ECO:0000256" key="4">
    <source>
        <dbReference type="SAM" id="Phobius"/>
    </source>
</evidence>
<keyword evidence="3" id="KW-0119">Carbohydrate metabolism</keyword>
<evidence type="ECO:0000313" key="6">
    <source>
        <dbReference type="Proteomes" id="UP001497453"/>
    </source>
</evidence>
<gene>
    <name evidence="5" type="ORF">GFSPODELE1_LOCUS481</name>
</gene>
<keyword evidence="1" id="KW-0808">Transferase</keyword>
<proteinExistence type="predicted"/>
<sequence length="509" mass="58195">MAMSPKRAMSGIYSRYKRMSAGYDLPLPSPADPRAHQLLGSAWFSRRYAKRYAAVFALLLLCTFLRFWVPREVEREPLRGLVLDDALPPLYEEYHEEELQLPQHDPELPFPEGREGRYVNIANHIYGLGWGNALQEVLLDSYLAYRAGRAYVFDNYTWSRDMDPPPYSEYNGKLIPSRVPLRAMITGPTAGGPYPDGDRAPRSVGVDYFREVCKHPQIISSEEINADLGREPTAKMVLNKWVETLNAIENRCVEVDRFSEQVFGYWTFGSAQRLLDIWPEYSKSPIIQNFRWSPLVQDAFDVNYRLFTSPSTLGSFFSPFRASKVKTDPYTPIQGLLVLHVRRGDYEDHCNHLANWSARYSGFNDFPEFVDKFTPPPGGGAGNTTAENRAIYIRHCFPSIEQIVKRIEEIRKSKAGKGLKNVYVMTNGARPWVADLKEALKKTGHWSKVATSRDLQLTPEQKYISQAIDMLIGHRAQVIIGNGFSSMTSNIVMLRMARQDLNPDSNRFW</sequence>
<name>A0ABP1CJD7_9APHY</name>
<feature type="transmembrane region" description="Helical" evidence="4">
    <location>
        <begin position="52"/>
        <end position="69"/>
    </location>
</feature>
<keyword evidence="4" id="KW-1133">Transmembrane helix</keyword>
<keyword evidence="2" id="KW-0294">Fucose metabolism</keyword>
<accession>A0ABP1CJD7</accession>
<keyword evidence="6" id="KW-1185">Reference proteome</keyword>
<protein>
    <recommendedName>
        <fullName evidence="7">Fucosyltransferase</fullName>
    </recommendedName>
</protein>
<dbReference type="CDD" id="cd11296">
    <property type="entry name" value="O-FucT_like"/>
    <property type="match status" value="1"/>
</dbReference>
<dbReference type="Gene3D" id="3.40.50.11350">
    <property type="match status" value="1"/>
</dbReference>
<evidence type="ECO:0000313" key="5">
    <source>
        <dbReference type="EMBL" id="CAL1694828.1"/>
    </source>
</evidence>
<dbReference type="InterPro" id="IPR019378">
    <property type="entry name" value="GDP-Fuc_O-FucTrfase"/>
</dbReference>
<keyword evidence="4" id="KW-0472">Membrane</keyword>